<proteinExistence type="predicted"/>
<organism evidence="1 2">
    <name type="scientific">Carboxydothermus hydrogenoformans (strain ATCC BAA-161 / DSM 6008 / Z-2901)</name>
    <dbReference type="NCBI Taxonomy" id="246194"/>
    <lineage>
        <taxon>Bacteria</taxon>
        <taxon>Bacillati</taxon>
        <taxon>Bacillota</taxon>
        <taxon>Clostridia</taxon>
        <taxon>Thermoanaerobacterales</taxon>
        <taxon>Thermoanaerobacteraceae</taxon>
        <taxon>Carboxydothermus</taxon>
    </lineage>
</organism>
<gene>
    <name evidence="1" type="ordered locus">CHY_0198</name>
</gene>
<dbReference type="STRING" id="246194.CHY_0198"/>
<accession>Q3AFL4</accession>
<evidence type="ECO:0000313" key="2">
    <source>
        <dbReference type="Proteomes" id="UP000002706"/>
    </source>
</evidence>
<dbReference type="KEGG" id="chy:CHY_0198"/>
<dbReference type="HOGENOM" id="CLU_2988158_0_0_9"/>
<protein>
    <submittedName>
        <fullName evidence="1">Uncharacterized protein</fullName>
    </submittedName>
</protein>
<dbReference type="Proteomes" id="UP000002706">
    <property type="component" value="Chromosome"/>
</dbReference>
<evidence type="ECO:0000313" key="1">
    <source>
        <dbReference type="EMBL" id="ABB14440.1"/>
    </source>
</evidence>
<dbReference type="InParanoid" id="Q3AFL4"/>
<keyword evidence="2" id="KW-1185">Reference proteome</keyword>
<dbReference type="EMBL" id="CP000141">
    <property type="protein sequence ID" value="ABB14440.1"/>
    <property type="molecule type" value="Genomic_DNA"/>
</dbReference>
<sequence>MNNWSAKIRFFFKKKLLLAIGTDPPYVRNFCGTSFEEVGFLAKVTNMDNHRLPPGHF</sequence>
<reference evidence="1 2" key="1">
    <citation type="journal article" date="2005" name="PLoS Genet.">
        <title>Life in hot carbon monoxide: the complete genome sequence of Carboxydothermus hydrogenoformans Z-2901.</title>
        <authorList>
            <person name="Wu M."/>
            <person name="Ren Q."/>
            <person name="Durkin A.S."/>
            <person name="Daugherty S.C."/>
            <person name="Brinkac L.M."/>
            <person name="Dodson R.J."/>
            <person name="Madupu R."/>
            <person name="Sullivan S.A."/>
            <person name="Kolonay J.F."/>
            <person name="Haft D.H."/>
            <person name="Nelson W.C."/>
            <person name="Tallon L.J."/>
            <person name="Jones K.M."/>
            <person name="Ulrich L.E."/>
            <person name="Gonzalez J.M."/>
            <person name="Zhulin I.B."/>
            <person name="Robb F.T."/>
            <person name="Eisen J.A."/>
        </authorList>
    </citation>
    <scope>NUCLEOTIDE SEQUENCE [LARGE SCALE GENOMIC DNA]</scope>
    <source>
        <strain evidence="2">ATCC BAA-161 / DSM 6008 / Z-2901</strain>
    </source>
</reference>
<name>Q3AFL4_CARHZ</name>
<dbReference type="AlphaFoldDB" id="Q3AFL4"/>